<dbReference type="Ensembl" id="ENSMFAT00000080115.1">
    <property type="protein sequence ID" value="ENSMFAP00000051385.1"/>
    <property type="gene ID" value="ENSMFAG00000063480.1"/>
</dbReference>
<organism evidence="1 2">
    <name type="scientific">Macaca fascicularis</name>
    <name type="common">Crab-eating macaque</name>
    <name type="synonym">Cynomolgus monkey</name>
    <dbReference type="NCBI Taxonomy" id="9541"/>
    <lineage>
        <taxon>Eukaryota</taxon>
        <taxon>Metazoa</taxon>
        <taxon>Chordata</taxon>
        <taxon>Craniata</taxon>
        <taxon>Vertebrata</taxon>
        <taxon>Euteleostomi</taxon>
        <taxon>Mammalia</taxon>
        <taxon>Eutheria</taxon>
        <taxon>Euarchontoglires</taxon>
        <taxon>Primates</taxon>
        <taxon>Haplorrhini</taxon>
        <taxon>Catarrhini</taxon>
        <taxon>Cercopithecidae</taxon>
        <taxon>Cercopithecinae</taxon>
        <taxon>Macaca</taxon>
    </lineage>
</organism>
<proteinExistence type="predicted"/>
<reference evidence="1 2" key="1">
    <citation type="submission" date="2013-03" db="EMBL/GenBank/DDBJ databases">
        <authorList>
            <person name="Warren W."/>
            <person name="Wilson R.K."/>
        </authorList>
    </citation>
    <scope>NUCLEOTIDE SEQUENCE</scope>
</reference>
<dbReference type="AlphaFoldDB" id="A0A7N9IBI8"/>
<accession>A0A7N9IBI8</accession>
<dbReference type="GeneTree" id="ENSGT00910000147186"/>
<sequence>MLGGWGGEELGAVRGGHSASQAASLPLPPLPWIKLCPSRTLGNPLLPLAHDPSPNPGPLFLGPGRGGARVCRNHSLQFSTKCMNSRRLILHPSLGLGPLHVSQVQNHCPRRRAGEVGLRTSGDTEVWREEERQIETE</sequence>
<reference evidence="1" key="3">
    <citation type="submission" date="2025-09" db="UniProtKB">
        <authorList>
            <consortium name="Ensembl"/>
        </authorList>
    </citation>
    <scope>IDENTIFICATION</scope>
</reference>
<protein>
    <submittedName>
        <fullName evidence="1">Uncharacterized protein</fullName>
    </submittedName>
</protein>
<dbReference type="Proteomes" id="UP000233100">
    <property type="component" value="Chromosome 20"/>
</dbReference>
<evidence type="ECO:0000313" key="1">
    <source>
        <dbReference type="Ensembl" id="ENSMFAP00000051385.1"/>
    </source>
</evidence>
<reference evidence="1" key="2">
    <citation type="submission" date="2025-08" db="UniProtKB">
        <authorList>
            <consortium name="Ensembl"/>
        </authorList>
    </citation>
    <scope>IDENTIFICATION</scope>
</reference>
<keyword evidence="2" id="KW-1185">Reference proteome</keyword>
<evidence type="ECO:0000313" key="2">
    <source>
        <dbReference type="Proteomes" id="UP000233100"/>
    </source>
</evidence>
<name>A0A7N9IBI8_MACFA</name>